<dbReference type="InterPro" id="IPR036397">
    <property type="entry name" value="RNaseH_sf"/>
</dbReference>
<gene>
    <name evidence="2" type="ORF">ANN_08973</name>
</gene>
<dbReference type="Proteomes" id="UP001148838">
    <property type="component" value="Unassembled WGS sequence"/>
</dbReference>
<organism evidence="2 3">
    <name type="scientific">Periplaneta americana</name>
    <name type="common">American cockroach</name>
    <name type="synonym">Blatta americana</name>
    <dbReference type="NCBI Taxonomy" id="6978"/>
    <lineage>
        <taxon>Eukaryota</taxon>
        <taxon>Metazoa</taxon>
        <taxon>Ecdysozoa</taxon>
        <taxon>Arthropoda</taxon>
        <taxon>Hexapoda</taxon>
        <taxon>Insecta</taxon>
        <taxon>Pterygota</taxon>
        <taxon>Neoptera</taxon>
        <taxon>Polyneoptera</taxon>
        <taxon>Dictyoptera</taxon>
        <taxon>Blattodea</taxon>
        <taxon>Blattoidea</taxon>
        <taxon>Blattidae</taxon>
        <taxon>Blattinae</taxon>
        <taxon>Periplaneta</taxon>
    </lineage>
</organism>
<reference evidence="2 3" key="1">
    <citation type="journal article" date="2022" name="Allergy">
        <title>Genome assembly and annotation of Periplaneta americana reveal a comprehensive cockroach allergen profile.</title>
        <authorList>
            <person name="Wang L."/>
            <person name="Xiong Q."/>
            <person name="Saelim N."/>
            <person name="Wang L."/>
            <person name="Nong W."/>
            <person name="Wan A.T."/>
            <person name="Shi M."/>
            <person name="Liu X."/>
            <person name="Cao Q."/>
            <person name="Hui J.H.L."/>
            <person name="Sookrung N."/>
            <person name="Leung T.F."/>
            <person name="Tungtrongchitr A."/>
            <person name="Tsui S.K.W."/>
        </authorList>
    </citation>
    <scope>NUCLEOTIDE SEQUENCE [LARGE SCALE GENOMIC DNA]</scope>
    <source>
        <strain evidence="2">PWHHKU_190912</strain>
    </source>
</reference>
<evidence type="ECO:0000259" key="1">
    <source>
        <dbReference type="Pfam" id="PF13358"/>
    </source>
</evidence>
<dbReference type="Pfam" id="PF13358">
    <property type="entry name" value="DDE_3"/>
    <property type="match status" value="1"/>
</dbReference>
<proteinExistence type="predicted"/>
<feature type="domain" description="Tc1-like transposase DDE" evidence="1">
    <location>
        <begin position="10"/>
        <end position="97"/>
    </location>
</feature>
<evidence type="ECO:0000313" key="2">
    <source>
        <dbReference type="EMBL" id="KAJ4440749.1"/>
    </source>
</evidence>
<name>A0ABQ8T3W6_PERAM</name>
<comment type="caution">
    <text evidence="2">The sequence shown here is derived from an EMBL/GenBank/DDBJ whole genome shotgun (WGS) entry which is preliminary data.</text>
</comment>
<dbReference type="Gene3D" id="3.30.420.10">
    <property type="entry name" value="Ribonuclease H-like superfamily/Ribonuclease H"/>
    <property type="match status" value="1"/>
</dbReference>
<dbReference type="InterPro" id="IPR038717">
    <property type="entry name" value="Tc1-like_DDE_dom"/>
</dbReference>
<evidence type="ECO:0000313" key="3">
    <source>
        <dbReference type="Proteomes" id="UP001148838"/>
    </source>
</evidence>
<sequence length="113" mass="13378">MFNGRTDLQIFEAGTVNALRYRDEVLERHVRLFRGAVGLHFIFIDDNARPHRANLVDEYYEEEEILRMYWPAMSPDLNPIEHAWDALGRRVAARQPPSRTLSTLRNALRQEWK</sequence>
<accession>A0ABQ8T3W6</accession>
<keyword evidence="3" id="KW-1185">Reference proteome</keyword>
<dbReference type="EMBL" id="JAJSOF020000017">
    <property type="protein sequence ID" value="KAJ4440749.1"/>
    <property type="molecule type" value="Genomic_DNA"/>
</dbReference>
<protein>
    <recommendedName>
        <fullName evidence="1">Tc1-like transposase DDE domain-containing protein</fullName>
    </recommendedName>
</protein>